<dbReference type="RefSeq" id="WP_121972636.1">
    <property type="nucleotide sequence ID" value="NZ_OOGT01000006.1"/>
</dbReference>
<dbReference type="EMBL" id="OOGT01000006">
    <property type="protein sequence ID" value="SPL69069.1"/>
    <property type="molecule type" value="Genomic_DNA"/>
</dbReference>
<dbReference type="OrthoDB" id="240864at2"/>
<evidence type="ECO:0000313" key="1">
    <source>
        <dbReference type="EMBL" id="SPL69069.1"/>
    </source>
</evidence>
<name>A0A2U3MUU2_9GAMM</name>
<dbReference type="AlphaFoldDB" id="A0A2U3MUU2"/>
<keyword evidence="2" id="KW-1185">Reference proteome</keyword>
<evidence type="ECO:0000313" key="2">
    <source>
        <dbReference type="Proteomes" id="UP000245974"/>
    </source>
</evidence>
<dbReference type="Proteomes" id="UP000245974">
    <property type="component" value="Unassembled WGS sequence"/>
</dbReference>
<organism evidence="1 2">
    <name type="scientific">Acinetobacter stercoris</name>
    <dbReference type="NCBI Taxonomy" id="2126983"/>
    <lineage>
        <taxon>Bacteria</taxon>
        <taxon>Pseudomonadati</taxon>
        <taxon>Pseudomonadota</taxon>
        <taxon>Gammaproteobacteria</taxon>
        <taxon>Moraxellales</taxon>
        <taxon>Moraxellaceae</taxon>
        <taxon>Acinetobacter</taxon>
    </lineage>
</organism>
<dbReference type="Pfam" id="PF09615">
    <property type="entry name" value="Cas_Csy3"/>
    <property type="match status" value="1"/>
</dbReference>
<dbReference type="InParanoid" id="A0A2U3MUU2"/>
<sequence>MSKTEIFKKLPGSLSLQRGTIVSDGAFYHLFENGESEPLHVMYHGIRGTQNVAGNKEKGSATGNSLAREVSNIQMTESAKLLPNAKLLVKWDLRFIDLDHILFACATKAGADKEDEQNFRRAFKEFTDKAKNSEGLKEIARRYVRNIVNARWLWRNRTIAENITIKVSEIEYQDNSNSAKKYVNTLEFNALEYGLKSFENVSENEQKIADIIVRGMCGDNRANLHIEAIVDFGASGIEVFPSQNYLEDKPKGFSRSLYQIDPKPPVRQSNDNQYLGQAAIRDQKIGNALRTIDTWYPAFVENDSKPIPVEPNGASLDAQLFFRVGKEKVSAFDILKEIQTLDPDSERGMFLLACLIRGGVYSEGE</sequence>
<dbReference type="InterPro" id="IPR013399">
    <property type="entry name" value="CRISPR-assoc_prot_Csy3"/>
</dbReference>
<gene>
    <name evidence="1" type="primary">csy3</name>
    <name evidence="1" type="ORF">KPC_0247</name>
</gene>
<accession>A0A2U3MUU2</accession>
<reference evidence="2" key="1">
    <citation type="submission" date="2018-03" db="EMBL/GenBank/DDBJ databases">
        <authorList>
            <person name="Blom J."/>
        </authorList>
    </citation>
    <scope>NUCLEOTIDE SEQUENCE [LARGE SCALE GENOMIC DNA]</scope>
    <source>
        <strain evidence="2">KPC-SM-21</strain>
    </source>
</reference>
<dbReference type="NCBIfam" id="TIGR02566">
    <property type="entry name" value="cas_Csy3"/>
    <property type="match status" value="1"/>
</dbReference>
<protein>
    <submittedName>
        <fullName evidence="1">CRISPR-associated protein Csy3</fullName>
    </submittedName>
</protein>
<proteinExistence type="predicted"/>